<dbReference type="Gene3D" id="4.10.410.40">
    <property type="match status" value="1"/>
</dbReference>
<accession>A0AA50KH41</accession>
<sequence>MSGLNDITLSNYMDILINDTPITNIESFSGLSEETSIVEVKHFNVKSARKLPASSTVAAVELTTSFVTDESYQALLAARQAETLCDFKVIYYKDPAKVEKEVRSFKGYVTSYSEVGELDSQRQCNWSVAVDGGITYGEGAVLVSAKAK</sequence>
<dbReference type="RefSeq" id="WP_306684957.1">
    <property type="nucleotide sequence ID" value="NZ_CP132914.1"/>
</dbReference>
<reference evidence="1" key="1">
    <citation type="submission" date="2023-08" db="EMBL/GenBank/DDBJ databases">
        <title>Complete genome sequence of Shewanella oncorhynchi Z-P2, a siderophore putrebactin-producing bacterium.</title>
        <authorList>
            <person name="Zhang Y."/>
        </authorList>
    </citation>
    <scope>NUCLEOTIDE SEQUENCE</scope>
    <source>
        <strain evidence="1">Z-P2</strain>
    </source>
</reference>
<dbReference type="GeneID" id="301338776"/>
<name>A0AA50KH41_9GAMM</name>
<dbReference type="EMBL" id="CP132914">
    <property type="protein sequence ID" value="WMB74221.1"/>
    <property type="molecule type" value="Genomic_DNA"/>
</dbReference>
<dbReference type="Proteomes" id="UP001236800">
    <property type="component" value="Chromosome"/>
</dbReference>
<organism evidence="1">
    <name type="scientific">Shewanella oncorhynchi</name>
    <dbReference type="NCBI Taxonomy" id="2726434"/>
    <lineage>
        <taxon>Bacteria</taxon>
        <taxon>Pseudomonadati</taxon>
        <taxon>Pseudomonadota</taxon>
        <taxon>Gammaproteobacteria</taxon>
        <taxon>Alteromonadales</taxon>
        <taxon>Shewanellaceae</taxon>
        <taxon>Shewanella</taxon>
    </lineage>
</organism>
<dbReference type="KEGG" id="sog:RA178_06290"/>
<dbReference type="AlphaFoldDB" id="A0AA50KH41"/>
<gene>
    <name evidence="1" type="ORF">RA178_06290</name>
</gene>
<proteinExistence type="predicted"/>
<evidence type="ECO:0000313" key="1">
    <source>
        <dbReference type="EMBL" id="WMB74221.1"/>
    </source>
</evidence>
<evidence type="ECO:0008006" key="2">
    <source>
        <dbReference type="Google" id="ProtNLM"/>
    </source>
</evidence>
<protein>
    <recommendedName>
        <fullName evidence="2">Phage tail protein</fullName>
    </recommendedName>
</protein>